<feature type="domain" description="C2H2-type" evidence="15">
    <location>
        <begin position="384"/>
        <end position="407"/>
    </location>
</feature>
<feature type="domain" description="C2H2-type" evidence="15">
    <location>
        <begin position="466"/>
        <end position="502"/>
    </location>
</feature>
<keyword evidence="11" id="KW-0539">Nucleus</keyword>
<evidence type="ECO:0000256" key="1">
    <source>
        <dbReference type="ARBA" id="ARBA00004123"/>
    </source>
</evidence>
<comment type="similarity">
    <text evidence="12">Belongs to the snail C2H2-type zinc-finger protein family.</text>
</comment>
<keyword evidence="17" id="KW-1185">Reference proteome</keyword>
<dbReference type="FunFam" id="3.30.160.60:FF:000207">
    <property type="entry name" value="zinc finger protein SNAI2"/>
    <property type="match status" value="1"/>
</dbReference>
<dbReference type="AlphaFoldDB" id="E9GI26"/>
<dbReference type="FunFam" id="3.30.160.60:FF:001114">
    <property type="entry name" value="Zinc finger protein SNAI2"/>
    <property type="match status" value="1"/>
</dbReference>
<dbReference type="PROSITE" id="PS50157">
    <property type="entry name" value="ZINC_FINGER_C2H2_2"/>
    <property type="match status" value="5"/>
</dbReference>
<evidence type="ECO:0000256" key="6">
    <source>
        <dbReference type="ARBA" id="ARBA00022771"/>
    </source>
</evidence>
<evidence type="ECO:0000256" key="7">
    <source>
        <dbReference type="ARBA" id="ARBA00022833"/>
    </source>
</evidence>
<organism evidence="16 17">
    <name type="scientific">Daphnia pulex</name>
    <name type="common">Water flea</name>
    <dbReference type="NCBI Taxonomy" id="6669"/>
    <lineage>
        <taxon>Eukaryota</taxon>
        <taxon>Metazoa</taxon>
        <taxon>Ecdysozoa</taxon>
        <taxon>Arthropoda</taxon>
        <taxon>Crustacea</taxon>
        <taxon>Branchiopoda</taxon>
        <taxon>Diplostraca</taxon>
        <taxon>Cladocera</taxon>
        <taxon>Anomopoda</taxon>
        <taxon>Daphniidae</taxon>
        <taxon>Daphnia</taxon>
    </lineage>
</organism>
<dbReference type="PROSITE" id="PS00028">
    <property type="entry name" value="ZINC_FINGER_C2H2_1"/>
    <property type="match status" value="4"/>
</dbReference>
<gene>
    <name evidence="16" type="primary">ESG</name>
    <name evidence="16" type="ORF">DAPPUDRAFT_347447</name>
</gene>
<comment type="subcellular location">
    <subcellularLocation>
        <location evidence="1">Nucleus</location>
    </subcellularLocation>
</comment>
<evidence type="ECO:0000256" key="8">
    <source>
        <dbReference type="ARBA" id="ARBA00023015"/>
    </source>
</evidence>
<reference evidence="16 17" key="1">
    <citation type="journal article" date="2011" name="Science">
        <title>The ecoresponsive genome of Daphnia pulex.</title>
        <authorList>
            <person name="Colbourne J.K."/>
            <person name="Pfrender M.E."/>
            <person name="Gilbert D."/>
            <person name="Thomas W.K."/>
            <person name="Tucker A."/>
            <person name="Oakley T.H."/>
            <person name="Tokishita S."/>
            <person name="Aerts A."/>
            <person name="Arnold G.J."/>
            <person name="Basu M.K."/>
            <person name="Bauer D.J."/>
            <person name="Caceres C.E."/>
            <person name="Carmel L."/>
            <person name="Casola C."/>
            <person name="Choi J.H."/>
            <person name="Detter J.C."/>
            <person name="Dong Q."/>
            <person name="Dusheyko S."/>
            <person name="Eads B.D."/>
            <person name="Frohlich T."/>
            <person name="Geiler-Samerotte K.A."/>
            <person name="Gerlach D."/>
            <person name="Hatcher P."/>
            <person name="Jogdeo S."/>
            <person name="Krijgsveld J."/>
            <person name="Kriventseva E.V."/>
            <person name="Kultz D."/>
            <person name="Laforsch C."/>
            <person name="Lindquist E."/>
            <person name="Lopez J."/>
            <person name="Manak J.R."/>
            <person name="Muller J."/>
            <person name="Pangilinan J."/>
            <person name="Patwardhan R.P."/>
            <person name="Pitluck S."/>
            <person name="Pritham E.J."/>
            <person name="Rechtsteiner A."/>
            <person name="Rho M."/>
            <person name="Rogozin I.B."/>
            <person name="Sakarya O."/>
            <person name="Salamov A."/>
            <person name="Schaack S."/>
            <person name="Shapiro H."/>
            <person name="Shiga Y."/>
            <person name="Skalitzky C."/>
            <person name="Smith Z."/>
            <person name="Souvorov A."/>
            <person name="Sung W."/>
            <person name="Tang Z."/>
            <person name="Tsuchiya D."/>
            <person name="Tu H."/>
            <person name="Vos H."/>
            <person name="Wang M."/>
            <person name="Wolf Y.I."/>
            <person name="Yamagata H."/>
            <person name="Yamada T."/>
            <person name="Ye Y."/>
            <person name="Shaw J.R."/>
            <person name="Andrews J."/>
            <person name="Crease T.J."/>
            <person name="Tang H."/>
            <person name="Lucas S.M."/>
            <person name="Robertson H.M."/>
            <person name="Bork P."/>
            <person name="Koonin E.V."/>
            <person name="Zdobnov E.M."/>
            <person name="Grigoriev I.V."/>
            <person name="Lynch M."/>
            <person name="Boore J.L."/>
        </authorList>
    </citation>
    <scope>NUCLEOTIDE SEQUENCE [LARGE SCALE GENOMIC DNA]</scope>
</reference>
<evidence type="ECO:0000259" key="15">
    <source>
        <dbReference type="PROSITE" id="PS50157"/>
    </source>
</evidence>
<dbReference type="FunFam" id="3.30.160.60:FF:000942">
    <property type="entry name" value="Snail zinc finger protein"/>
    <property type="match status" value="1"/>
</dbReference>
<dbReference type="HOGENOM" id="CLU_030677_1_1_1"/>
<proteinExistence type="inferred from homology"/>
<evidence type="ECO:0000256" key="2">
    <source>
        <dbReference type="ARBA" id="ARBA00022473"/>
    </source>
</evidence>
<name>E9GI26_DAPPU</name>
<dbReference type="PANTHER" id="PTHR24388">
    <property type="entry name" value="ZINC FINGER PROTEIN"/>
    <property type="match status" value="1"/>
</dbReference>
<evidence type="ECO:0000256" key="10">
    <source>
        <dbReference type="ARBA" id="ARBA00023163"/>
    </source>
</evidence>
<dbReference type="FunFam" id="3.30.160.60:FF:000085">
    <property type="entry name" value="Snail zinc finger protein"/>
    <property type="match status" value="1"/>
</dbReference>
<dbReference type="InterPro" id="IPR050527">
    <property type="entry name" value="Snail/Krueppel_Znf"/>
</dbReference>
<feature type="compositionally biased region" description="Basic and acidic residues" evidence="14">
    <location>
        <begin position="68"/>
        <end position="81"/>
    </location>
</feature>
<feature type="compositionally biased region" description="Low complexity" evidence="14">
    <location>
        <begin position="228"/>
        <end position="243"/>
    </location>
</feature>
<dbReference type="InterPro" id="IPR036236">
    <property type="entry name" value="Znf_C2H2_sf"/>
</dbReference>
<feature type="region of interest" description="Disordered" evidence="14">
    <location>
        <begin position="213"/>
        <end position="244"/>
    </location>
</feature>
<feature type="compositionally biased region" description="Low complexity" evidence="14">
    <location>
        <begin position="272"/>
        <end position="292"/>
    </location>
</feature>
<feature type="region of interest" description="Disordered" evidence="14">
    <location>
        <begin position="98"/>
        <end position="133"/>
    </location>
</feature>
<feature type="region of interest" description="Disordered" evidence="14">
    <location>
        <begin position="265"/>
        <end position="347"/>
    </location>
</feature>
<evidence type="ECO:0000256" key="12">
    <source>
        <dbReference type="ARBA" id="ARBA00037948"/>
    </source>
</evidence>
<dbReference type="GO" id="GO:0005634">
    <property type="term" value="C:nucleus"/>
    <property type="evidence" value="ECO:0000318"/>
    <property type="project" value="GO_Central"/>
</dbReference>
<evidence type="ECO:0000256" key="5">
    <source>
        <dbReference type="ARBA" id="ARBA00022737"/>
    </source>
</evidence>
<dbReference type="GO" id="GO:0006357">
    <property type="term" value="P:regulation of transcription by RNA polymerase II"/>
    <property type="evidence" value="ECO:0000318"/>
    <property type="project" value="GO_Central"/>
</dbReference>
<dbReference type="InterPro" id="IPR013087">
    <property type="entry name" value="Znf_C2H2_type"/>
</dbReference>
<sequence>MCGSSLEASTMPRSFLVKKNQNYSHCPLKKRPLSYFLQESLEAESVAATEASLVTSAMSEEPENLSLKPEDRYAAAERERQNQKRLRTLLEASAAVGSSMTPAALSPPPAHQPLKSWTPPLGHHHHHHHYAPEHSVSHIICQASSSPSLAAKLSTPLEPLHLNNQINVAVPYHHHHHSHHSTQHQYAPYLPFNFPAYRSFSTAAISPLYPAVAASNSSPHRPSSEQLSPFAPSESASQQQSSPLRVQWPESVAISSAVALKLSESTSDIEDLSSPASGSSGSSGCEESGTESLLHHHHHHPHHGHHHSPAAAGLVRSNKKSGSSASSTSSASSASSASSTSAGTTTTARYQCPDCHKSYSTYCGLTKHQELHCAAQQAANKKSFSCKHCEKVYVSLGALKMHIRTHTLPCKCLLCGKAFSRPWLLQGHIRTHTGEKPFSCPHCSRSFADRSNLRAHLQTHSDVKRYSCKSCGKTFSRMSLLSKHEDGGCGCGGASSHASSSGSSSASSPSPNGAQQQQLLAVAKREVA</sequence>
<evidence type="ECO:0000256" key="14">
    <source>
        <dbReference type="SAM" id="MobiDB-lite"/>
    </source>
</evidence>
<keyword evidence="3" id="KW-0678">Repressor</keyword>
<feature type="compositionally biased region" description="Low complexity" evidence="14">
    <location>
        <begin position="321"/>
        <end position="347"/>
    </location>
</feature>
<dbReference type="GO" id="GO:0008270">
    <property type="term" value="F:zinc ion binding"/>
    <property type="evidence" value="ECO:0007669"/>
    <property type="project" value="UniProtKB-KW"/>
</dbReference>
<dbReference type="Pfam" id="PF00096">
    <property type="entry name" value="zf-C2H2"/>
    <property type="match status" value="5"/>
</dbReference>
<dbReference type="GO" id="GO:0000977">
    <property type="term" value="F:RNA polymerase II transcription regulatory region sequence-specific DNA binding"/>
    <property type="evidence" value="ECO:0000318"/>
    <property type="project" value="GO_Central"/>
</dbReference>
<evidence type="ECO:0000256" key="4">
    <source>
        <dbReference type="ARBA" id="ARBA00022723"/>
    </source>
</evidence>
<keyword evidence="7" id="KW-0862">Zinc</keyword>
<feature type="region of interest" description="Disordered" evidence="14">
    <location>
        <begin position="56"/>
        <end position="81"/>
    </location>
</feature>
<evidence type="ECO:0000313" key="16">
    <source>
        <dbReference type="EMBL" id="EFX80938.1"/>
    </source>
</evidence>
<feature type="domain" description="C2H2-type" evidence="15">
    <location>
        <begin position="408"/>
        <end position="437"/>
    </location>
</feature>
<feature type="compositionally biased region" description="Polar residues" evidence="14">
    <location>
        <begin position="214"/>
        <end position="227"/>
    </location>
</feature>
<dbReference type="Gene3D" id="3.30.160.60">
    <property type="entry name" value="Classic Zinc Finger"/>
    <property type="match status" value="4"/>
</dbReference>
<dbReference type="SMART" id="SM00355">
    <property type="entry name" value="ZnF_C2H2"/>
    <property type="match status" value="5"/>
</dbReference>
<keyword evidence="9" id="KW-0238">DNA-binding</keyword>
<evidence type="ECO:0000256" key="3">
    <source>
        <dbReference type="ARBA" id="ARBA00022491"/>
    </source>
</evidence>
<dbReference type="STRING" id="6669.E9GI26"/>
<keyword evidence="5" id="KW-0677">Repeat</keyword>
<dbReference type="GO" id="GO:0055059">
    <property type="term" value="P:asymmetric neuroblast division"/>
    <property type="evidence" value="ECO:0007669"/>
    <property type="project" value="UniProtKB-ARBA"/>
</dbReference>
<keyword evidence="6 13" id="KW-0863">Zinc-finger</keyword>
<evidence type="ECO:0000256" key="13">
    <source>
        <dbReference type="PROSITE-ProRule" id="PRU00042"/>
    </source>
</evidence>
<evidence type="ECO:0000256" key="11">
    <source>
        <dbReference type="ARBA" id="ARBA00023242"/>
    </source>
</evidence>
<feature type="domain" description="C2H2-type" evidence="15">
    <location>
        <begin position="350"/>
        <end position="377"/>
    </location>
</feature>
<dbReference type="InParanoid" id="E9GI26"/>
<dbReference type="KEGG" id="dpx:DAPPUDRAFT_347447"/>
<dbReference type="GO" id="GO:0000981">
    <property type="term" value="F:DNA-binding transcription factor activity, RNA polymerase II-specific"/>
    <property type="evidence" value="ECO:0000318"/>
    <property type="project" value="GO_Central"/>
</dbReference>
<feature type="compositionally biased region" description="Basic residues" evidence="14">
    <location>
        <begin position="295"/>
        <end position="308"/>
    </location>
</feature>
<keyword evidence="2" id="KW-0217">Developmental protein</keyword>
<feature type="domain" description="C2H2-type" evidence="15">
    <location>
        <begin position="438"/>
        <end position="465"/>
    </location>
</feature>
<keyword evidence="8" id="KW-0805">Transcription regulation</keyword>
<dbReference type="GO" id="GO:2000177">
    <property type="term" value="P:regulation of neural precursor cell proliferation"/>
    <property type="evidence" value="ECO:0007669"/>
    <property type="project" value="UniProtKB-ARBA"/>
</dbReference>
<evidence type="ECO:0000256" key="9">
    <source>
        <dbReference type="ARBA" id="ARBA00023125"/>
    </source>
</evidence>
<feature type="region of interest" description="Disordered" evidence="14">
    <location>
        <begin position="491"/>
        <end position="528"/>
    </location>
</feature>
<keyword evidence="4" id="KW-0479">Metal-binding</keyword>
<dbReference type="GO" id="GO:0060562">
    <property type="term" value="P:epithelial tube morphogenesis"/>
    <property type="evidence" value="ECO:0007669"/>
    <property type="project" value="UniProtKB-ARBA"/>
</dbReference>
<dbReference type="eggNOG" id="KOG2462">
    <property type="taxonomic scope" value="Eukaryota"/>
</dbReference>
<protein>
    <submittedName>
        <fullName evidence="16">Putative zinc-finger transcriptional factor escargot protein</fullName>
    </submittedName>
</protein>
<accession>E9GI26</accession>
<dbReference type="Proteomes" id="UP000000305">
    <property type="component" value="Unassembled WGS sequence"/>
</dbReference>
<dbReference type="PANTHER" id="PTHR24388:SF54">
    <property type="entry name" value="PROTEIN ESCARGOT"/>
    <property type="match status" value="1"/>
</dbReference>
<dbReference type="OrthoDB" id="5428132at2759"/>
<evidence type="ECO:0000313" key="17">
    <source>
        <dbReference type="Proteomes" id="UP000000305"/>
    </source>
</evidence>
<dbReference type="EMBL" id="GL732545">
    <property type="protein sequence ID" value="EFX80938.1"/>
    <property type="molecule type" value="Genomic_DNA"/>
</dbReference>
<keyword evidence="10" id="KW-0804">Transcription</keyword>
<feature type="compositionally biased region" description="Low complexity" evidence="14">
    <location>
        <begin position="494"/>
        <end position="514"/>
    </location>
</feature>
<dbReference type="SUPFAM" id="SSF57667">
    <property type="entry name" value="beta-beta-alpha zinc fingers"/>
    <property type="match status" value="3"/>
</dbReference>